<keyword evidence="2" id="KW-1185">Reference proteome</keyword>
<sequence>MKNTIKFIFLLICTLVVSCSENYLDVNKSSSSPSSATPDLILPAAQKNSADMLYNADILNGSGDSFNLIGSIFSGVMSDAGDQVWYEPEQQYLIINTTYQRIWNNTYTLTLYPYHLIENYEGDNWDNYRAIAKIMKTFHFAMLVDTYGDIPYAEAFGRGANTQPVYDDDKAVYDAIYEELNKAIDMIDNVPDGSLSVSTDAMFGGNMELWQQFANTLKLRMLLRQVNTGADLSSQYNEIVNNGIGFLNETASINPGYADQTDQQNPFYTVFGFVPGSTTSPARNHDATRGNEYFMEFLKDNDDPRLSRLFLPAEVDGEYRGVPQNNYDNFYRSDNTSALGEGLLIGSTQPLQVMLGSESIFLQAEAAQRGLIPGDAGALYKAGIEASFSELGVPDATTEATDYESSAFNNVINWDLAVAAGKEIEAIITQKWIAGGYISGFEVWMDRVRTNFPSGIPIPQGARNTTFPSNLLYPESELATNSDNVPSQGSNAAFDRHTFWMQ</sequence>
<protein>
    <submittedName>
        <fullName evidence="1">SusD/RagB family nutrient-binding outer membrane lipoprotein</fullName>
    </submittedName>
</protein>
<comment type="caution">
    <text evidence="1">The sequence shown here is derived from an EMBL/GenBank/DDBJ whole genome shotgun (WGS) entry which is preliminary data.</text>
</comment>
<dbReference type="RefSeq" id="WP_345006433.1">
    <property type="nucleotide sequence ID" value="NZ_BAABCY010000066.1"/>
</dbReference>
<dbReference type="PROSITE" id="PS51257">
    <property type="entry name" value="PROKAR_LIPOPROTEIN"/>
    <property type="match status" value="1"/>
</dbReference>
<keyword evidence="1" id="KW-0449">Lipoprotein</keyword>
<dbReference type="Proteomes" id="UP001500954">
    <property type="component" value="Unassembled WGS sequence"/>
</dbReference>
<evidence type="ECO:0000313" key="2">
    <source>
        <dbReference type="Proteomes" id="UP001500954"/>
    </source>
</evidence>
<dbReference type="InterPro" id="IPR041662">
    <property type="entry name" value="SusD-like_2"/>
</dbReference>
<gene>
    <name evidence="1" type="ORF">GCM10022395_24140</name>
</gene>
<name>A0ABP6XXN8_9FLAO</name>
<organism evidence="1 2">
    <name type="scientific">Snuella lapsa</name>
    <dbReference type="NCBI Taxonomy" id="870481"/>
    <lineage>
        <taxon>Bacteria</taxon>
        <taxon>Pseudomonadati</taxon>
        <taxon>Bacteroidota</taxon>
        <taxon>Flavobacteriia</taxon>
        <taxon>Flavobacteriales</taxon>
        <taxon>Flavobacteriaceae</taxon>
        <taxon>Snuella</taxon>
    </lineage>
</organism>
<proteinExistence type="predicted"/>
<dbReference type="EMBL" id="BAABCY010000066">
    <property type="protein sequence ID" value="GAA3574176.1"/>
    <property type="molecule type" value="Genomic_DNA"/>
</dbReference>
<dbReference type="InterPro" id="IPR011990">
    <property type="entry name" value="TPR-like_helical_dom_sf"/>
</dbReference>
<evidence type="ECO:0000313" key="1">
    <source>
        <dbReference type="EMBL" id="GAA3574176.1"/>
    </source>
</evidence>
<dbReference type="Pfam" id="PF12771">
    <property type="entry name" value="SusD-like_2"/>
    <property type="match status" value="1"/>
</dbReference>
<dbReference type="SUPFAM" id="SSF48452">
    <property type="entry name" value="TPR-like"/>
    <property type="match status" value="1"/>
</dbReference>
<reference evidence="2" key="1">
    <citation type="journal article" date="2019" name="Int. J. Syst. Evol. Microbiol.">
        <title>The Global Catalogue of Microorganisms (GCM) 10K type strain sequencing project: providing services to taxonomists for standard genome sequencing and annotation.</title>
        <authorList>
            <consortium name="The Broad Institute Genomics Platform"/>
            <consortium name="The Broad Institute Genome Sequencing Center for Infectious Disease"/>
            <person name="Wu L."/>
            <person name="Ma J."/>
        </authorList>
    </citation>
    <scope>NUCLEOTIDE SEQUENCE [LARGE SCALE GENOMIC DNA]</scope>
    <source>
        <strain evidence="2">JCM 17111</strain>
    </source>
</reference>
<dbReference type="Gene3D" id="1.25.40.390">
    <property type="match status" value="1"/>
</dbReference>
<accession>A0ABP6XXN8</accession>